<evidence type="ECO:0000313" key="3">
    <source>
        <dbReference type="Proteomes" id="UP000274271"/>
    </source>
</evidence>
<dbReference type="RefSeq" id="WP_124907315.1">
    <property type="nucleotide sequence ID" value="NZ_RQJP01000003.1"/>
</dbReference>
<evidence type="ECO:0000256" key="1">
    <source>
        <dbReference type="SAM" id="Phobius"/>
    </source>
</evidence>
<keyword evidence="1" id="KW-1133">Transmembrane helix</keyword>
<keyword evidence="1" id="KW-0472">Membrane</keyword>
<keyword evidence="1" id="KW-0812">Transmembrane</keyword>
<feature type="transmembrane region" description="Helical" evidence="1">
    <location>
        <begin position="6"/>
        <end position="28"/>
    </location>
</feature>
<proteinExistence type="predicted"/>
<sequence>MKEAVYKALLVALVGLTIFIVLICLTLHLEAYRTHRTQDLPMWTVLLFLAVGALIVWPHFKRD</sequence>
<gene>
    <name evidence="2" type="ORF">EHT87_14160</name>
</gene>
<accession>A0A3P1CK40</accession>
<name>A0A3P1CK40_9BACT</name>
<comment type="caution">
    <text evidence="2">The sequence shown here is derived from an EMBL/GenBank/DDBJ whole genome shotgun (WGS) entry which is preliminary data.</text>
</comment>
<keyword evidence="3" id="KW-1185">Reference proteome</keyword>
<organism evidence="2 3">
    <name type="scientific">Larkinella knui</name>
    <dbReference type="NCBI Taxonomy" id="2025310"/>
    <lineage>
        <taxon>Bacteria</taxon>
        <taxon>Pseudomonadati</taxon>
        <taxon>Bacteroidota</taxon>
        <taxon>Cytophagia</taxon>
        <taxon>Cytophagales</taxon>
        <taxon>Spirosomataceae</taxon>
        <taxon>Larkinella</taxon>
    </lineage>
</organism>
<feature type="transmembrane region" description="Helical" evidence="1">
    <location>
        <begin position="40"/>
        <end position="60"/>
    </location>
</feature>
<evidence type="ECO:0000313" key="2">
    <source>
        <dbReference type="EMBL" id="RRB13416.1"/>
    </source>
</evidence>
<dbReference type="AlphaFoldDB" id="A0A3P1CK40"/>
<protein>
    <submittedName>
        <fullName evidence="2">Uncharacterized protein</fullName>
    </submittedName>
</protein>
<reference evidence="2 3" key="1">
    <citation type="submission" date="2018-11" db="EMBL/GenBank/DDBJ databases">
        <authorList>
            <person name="Zhou Z."/>
            <person name="Wang G."/>
        </authorList>
    </citation>
    <scope>NUCLEOTIDE SEQUENCE [LARGE SCALE GENOMIC DNA]</scope>
    <source>
        <strain evidence="2 3">KCTC42998</strain>
    </source>
</reference>
<dbReference type="EMBL" id="RQJP01000003">
    <property type="protein sequence ID" value="RRB13416.1"/>
    <property type="molecule type" value="Genomic_DNA"/>
</dbReference>
<dbReference type="Proteomes" id="UP000274271">
    <property type="component" value="Unassembled WGS sequence"/>
</dbReference>